<proteinExistence type="predicted"/>
<evidence type="ECO:0000313" key="2">
    <source>
        <dbReference type="Proteomes" id="UP000053244"/>
    </source>
</evidence>
<dbReference type="EMBL" id="LLZH01000286">
    <property type="protein sequence ID" value="KUL28647.1"/>
    <property type="molecule type" value="Genomic_DNA"/>
</dbReference>
<keyword evidence="2" id="KW-1185">Reference proteome</keyword>
<dbReference type="Proteomes" id="UP000053244">
    <property type="component" value="Unassembled WGS sequence"/>
</dbReference>
<organism evidence="1 2">
    <name type="scientific">Actinoplanes awajinensis subsp. mycoplanecinus</name>
    <dbReference type="NCBI Taxonomy" id="135947"/>
    <lineage>
        <taxon>Bacteria</taxon>
        <taxon>Bacillati</taxon>
        <taxon>Actinomycetota</taxon>
        <taxon>Actinomycetes</taxon>
        <taxon>Micromonosporales</taxon>
        <taxon>Micromonosporaceae</taxon>
        <taxon>Actinoplanes</taxon>
    </lineage>
</organism>
<sequence>MVVTREPGATGIGGAPFDPVSVVVAAPMRVMRERFVAGRPQLLPGRQIPGSPHVVVRIPRPRNRGPS</sequence>
<dbReference type="RefSeq" id="WP_067698662.1">
    <property type="nucleotide sequence ID" value="NZ_LLZH01000286.1"/>
</dbReference>
<reference evidence="1 2" key="1">
    <citation type="submission" date="2015-10" db="EMBL/GenBank/DDBJ databases">
        <authorList>
            <person name="Gilbert D.G."/>
        </authorList>
    </citation>
    <scope>NUCLEOTIDE SEQUENCE [LARGE SCALE GENOMIC DNA]</scope>
    <source>
        <strain evidence="1 2">NRRL B-16712</strain>
    </source>
</reference>
<accession>A0A124G9B9</accession>
<comment type="caution">
    <text evidence="1">The sequence shown here is derived from an EMBL/GenBank/DDBJ whole genome shotgun (WGS) entry which is preliminary data.</text>
</comment>
<gene>
    <name evidence="1" type="ORF">ADL15_31230</name>
</gene>
<dbReference type="AlphaFoldDB" id="A0A124G9B9"/>
<protein>
    <submittedName>
        <fullName evidence="1">Uncharacterized protein</fullName>
    </submittedName>
</protein>
<name>A0A124G9B9_9ACTN</name>
<evidence type="ECO:0000313" key="1">
    <source>
        <dbReference type="EMBL" id="KUL28647.1"/>
    </source>
</evidence>